<dbReference type="PROSITE" id="PS00028">
    <property type="entry name" value="ZINC_FINGER_C2H2_1"/>
    <property type="match status" value="1"/>
</dbReference>
<dbReference type="GO" id="GO:0005634">
    <property type="term" value="C:nucleus"/>
    <property type="evidence" value="ECO:0007669"/>
    <property type="project" value="UniProtKB-SubCell"/>
</dbReference>
<evidence type="ECO:0000313" key="11">
    <source>
        <dbReference type="Proteomes" id="UP000279259"/>
    </source>
</evidence>
<feature type="compositionally biased region" description="Polar residues" evidence="8">
    <location>
        <begin position="1506"/>
        <end position="1526"/>
    </location>
</feature>
<feature type="compositionally biased region" description="Acidic residues" evidence="8">
    <location>
        <begin position="159"/>
        <end position="169"/>
    </location>
</feature>
<feature type="region of interest" description="Disordered" evidence="8">
    <location>
        <begin position="1184"/>
        <end position="1222"/>
    </location>
</feature>
<dbReference type="PANTHER" id="PTHR40626">
    <property type="entry name" value="MIP31509P"/>
    <property type="match status" value="1"/>
</dbReference>
<feature type="compositionally biased region" description="Polar residues" evidence="8">
    <location>
        <begin position="1582"/>
        <end position="1591"/>
    </location>
</feature>
<feature type="compositionally biased region" description="Polar residues" evidence="8">
    <location>
        <begin position="1326"/>
        <end position="1338"/>
    </location>
</feature>
<proteinExistence type="predicted"/>
<feature type="compositionally biased region" description="Low complexity" evidence="8">
    <location>
        <begin position="246"/>
        <end position="260"/>
    </location>
</feature>
<dbReference type="InterPro" id="IPR013087">
    <property type="entry name" value="Znf_C2H2_type"/>
</dbReference>
<feature type="compositionally biased region" description="Low complexity" evidence="8">
    <location>
        <begin position="1798"/>
        <end position="1813"/>
    </location>
</feature>
<keyword evidence="2" id="KW-0479">Metal-binding</keyword>
<feature type="compositionally biased region" description="Pro residues" evidence="8">
    <location>
        <begin position="98"/>
        <end position="114"/>
    </location>
</feature>
<dbReference type="GO" id="GO:0000981">
    <property type="term" value="F:DNA-binding transcription factor activity, RNA polymerase II-specific"/>
    <property type="evidence" value="ECO:0007669"/>
    <property type="project" value="InterPro"/>
</dbReference>
<dbReference type="CDD" id="cd12148">
    <property type="entry name" value="fungal_TF_MHR"/>
    <property type="match status" value="1"/>
</dbReference>
<evidence type="ECO:0000256" key="5">
    <source>
        <dbReference type="ARBA" id="ARBA00022833"/>
    </source>
</evidence>
<dbReference type="OrthoDB" id="1405595at2759"/>
<feature type="region of interest" description="Disordered" evidence="8">
    <location>
        <begin position="1247"/>
        <end position="2033"/>
    </location>
</feature>
<dbReference type="InterPro" id="IPR036236">
    <property type="entry name" value="Znf_C2H2_sf"/>
</dbReference>
<feature type="region of interest" description="Disordered" evidence="8">
    <location>
        <begin position="244"/>
        <end position="264"/>
    </location>
</feature>
<feature type="region of interest" description="Disordered" evidence="8">
    <location>
        <begin position="83"/>
        <end position="179"/>
    </location>
</feature>
<dbReference type="Pfam" id="PF04082">
    <property type="entry name" value="Fungal_trans"/>
    <property type="match status" value="1"/>
</dbReference>
<feature type="compositionally biased region" description="Low complexity" evidence="8">
    <location>
        <begin position="1618"/>
        <end position="1636"/>
    </location>
</feature>
<feature type="compositionally biased region" description="Low complexity" evidence="8">
    <location>
        <begin position="1118"/>
        <end position="1135"/>
    </location>
</feature>
<evidence type="ECO:0000256" key="6">
    <source>
        <dbReference type="ARBA" id="ARBA00023242"/>
    </source>
</evidence>
<feature type="compositionally biased region" description="Polar residues" evidence="8">
    <location>
        <begin position="1656"/>
        <end position="1679"/>
    </location>
</feature>
<dbReference type="InterPro" id="IPR051059">
    <property type="entry name" value="VerF-like"/>
</dbReference>
<evidence type="ECO:0000256" key="3">
    <source>
        <dbReference type="ARBA" id="ARBA00022737"/>
    </source>
</evidence>
<feature type="compositionally biased region" description="Basic and acidic residues" evidence="8">
    <location>
        <begin position="1957"/>
        <end position="1981"/>
    </location>
</feature>
<evidence type="ECO:0000256" key="8">
    <source>
        <dbReference type="SAM" id="MobiDB-lite"/>
    </source>
</evidence>
<feature type="compositionally biased region" description="Low complexity" evidence="8">
    <location>
        <begin position="1350"/>
        <end position="1363"/>
    </location>
</feature>
<feature type="compositionally biased region" description="Low complexity" evidence="8">
    <location>
        <begin position="1683"/>
        <end position="1741"/>
    </location>
</feature>
<keyword evidence="4 7" id="KW-0863">Zinc-finger</keyword>
<feature type="compositionally biased region" description="Basic and acidic residues" evidence="8">
    <location>
        <begin position="1870"/>
        <end position="1895"/>
    </location>
</feature>
<dbReference type="PANTHER" id="PTHR40626:SF11">
    <property type="entry name" value="ZINC FINGER PROTEIN YPR022C"/>
    <property type="match status" value="1"/>
</dbReference>
<evidence type="ECO:0000313" key="10">
    <source>
        <dbReference type="EMBL" id="RSH90555.1"/>
    </source>
</evidence>
<dbReference type="Gene3D" id="3.30.160.60">
    <property type="entry name" value="Classic Zinc Finger"/>
    <property type="match status" value="2"/>
</dbReference>
<name>A0A427YHD3_9TREE</name>
<evidence type="ECO:0000256" key="7">
    <source>
        <dbReference type="PROSITE-ProRule" id="PRU00042"/>
    </source>
</evidence>
<dbReference type="SMART" id="SM00355">
    <property type="entry name" value="ZnF_C2H2"/>
    <property type="match status" value="2"/>
</dbReference>
<sequence length="2033" mass="211065">MPARRQSAVTLKDEEGLGSPAAEGRGRGKDGKEKETFACAFPGCGQTYSRMEYLKRHQRKHQDDRPFQCKDCSKAFARRSLLTPPSDVLLRHRRRCHPTPPPDRSSHSPPPPHRNYPGVPISSSRTDAREASPQRGRKHPRQSSTSSHDGAAQRRRLTEDDDDDDDDQYGESSRFVRQNGMGNGGVYGMNNNYFAAAAAADSANYTPHLLPMFQQSQGYHNLNDPNHLEDASVLLSMAYPGGVPAGGENNQNNRSGSGSSMTVGGQTVVPDWEGSQTINMMMESAAEAEAASRTNSVGSANGDISSANAAVLPESMGNFLGTMNWLTSATGALNNKDGNSGEAANAWALTNPSPSALSPFPLSSLFSPSAFGISLPGTGAGANTDEDDTNNAAVMSILDQLAMFDVPQTKSNMNPERPMLRIANGDLALRQGRELDDRNSPFFVDSNRFSGCYSIPHWRMPPIRVLSIMACRTFHTVLNHFSFVHMPTFRLVDTAACLAFAICTVGGIRTGRQKWDYMLGRGRQDDTKQDDIDGPVPPGRTWESMYAANYSLREKDEDAKKVENWESGPIVRNEKTNMLVKSFSLAKGVLMTEYNVALLQALVLYHAPYFLSQDEQERQLANMFLGTIANISRQVGFFVPELEHFEPEIQVPQAPFTPNELNLAWRRWIQLETRRRTAYLVYHLDTISALESNIPCILSSCEISLMPLPAPDTLWKAATAEEWHAAVQKYKPMTLDEAMRRIFYLPTYGAFDTLHEKADTKFYNLLNKSDYGPFARVAMVLTLLRGIMDIGEGKRDRGDWRDLTDLWVSCSWLKPHKKMLSSDGTDLGHITRESLRGRFAMGLEKWRQGWDFDSLCLSGTTSSPSTSPAAASARSASAEIPEQAVKLNYCEEALPFYWLAQALLNILNSSPPHEAGYNSFQQIRYGEMLKSARTFTRLGEGVVNPGPASRSSVGGLSTSAASVAAGMGVGGSVESTPLGEGELTLESVAAMMGLSPDGLANLPGFSGFSPASGAGTTGATSFSGGSTGTTPAYGGGGGGSTDNNPFSAFAYYAGLEAESVSTSHLAPATLAQSGLKLDDRPTRPHLIVHDVSSLVARFQTAANKDAEAALERDRLSSRRSSASSFGNNGGRRSVGPGLVSPSLEGGSVSVFTSPAIGAAERIGEENGEGEREEVLRDVTGGKDQEEHLGHVGMGTGEISGKPGTEGQVKGNTEEGAGGKTTISAEGAVEKVKDKVGDVKQGIKNLVISGAKGSAATEDTTTEASKVSDGSGTAGTGGAGDSTKSAEAAGSAKHSPSKNKDAGVGVGASAGATKPSGAPKTKDKDNAPSSKPTTGSSESHPGKTVTEKKAAPAAPATKAVSAVPGDTVPRPSPLATSKTTGSKASASVVASTSSAARSPKTTGTAGTTSATTTSPTSHKFPAASKSPTSTTATRFPAASKATTTSTSTSATKSAVPVATSPTTRTRLSSGASAGASSTAAKSPTSTTSSRTPARSDSKPNTAGGGKTASTVTPASASGVDRSTSSARRLSAVPAATPSKPGGILSKRLTPSHTGPPRSTPRPATAENPHATPTPAPLRPHVTGTPSKPTASSLAKARTPAGVGLDSHTTPSSGPERRAMSLGRASGSAARASLGAGATHTHTPASTKKGVTGETDGSPLSHTKSASTPSRTSMVSTSRLLQGTAASRARAAANAANAGNAVNSGSPAQAHGSASKTAKAGTAGTAGTVGTTSTSHVTPTKSVAGKGTPGKRAGTGTTHSEQKHEKAKTAPTRADLGAQTIADGGADDAHATGEVIRAEPGSSPAGQAGGSSSDPPSHPKDENSNPAPAEVNEAKTGPVGLSPIGRIGLAGAREAPAPIGGPGKVESVGSVLRDKEESGAEVDHANAHESGQEDRVGGSEMVDSADPVEQDKNVAEGGDAGAPLQEEEKKKAVGDTEVAGQDGAVGTSAFGRIGLAGGRETHVGGPEKIEAVGSVLREREKQSRGSGGEVVETGDRSGGHHNQQGELGPQSGHVVSESAGHTQEDDTLGEIPDME</sequence>
<evidence type="ECO:0000256" key="4">
    <source>
        <dbReference type="ARBA" id="ARBA00022771"/>
    </source>
</evidence>
<dbReference type="PROSITE" id="PS50157">
    <property type="entry name" value="ZINC_FINGER_C2H2_2"/>
    <property type="match status" value="1"/>
</dbReference>
<dbReference type="SUPFAM" id="SSF57667">
    <property type="entry name" value="beta-beta-alpha zinc fingers"/>
    <property type="match status" value="1"/>
</dbReference>
<feature type="compositionally biased region" description="Low complexity" evidence="8">
    <location>
        <begin position="1254"/>
        <end position="1270"/>
    </location>
</feature>
<keyword evidence="11" id="KW-1185">Reference proteome</keyword>
<keyword evidence="3" id="KW-0677">Repeat</keyword>
<dbReference type="Proteomes" id="UP000279259">
    <property type="component" value="Unassembled WGS sequence"/>
</dbReference>
<protein>
    <recommendedName>
        <fullName evidence="9">C2H2-type domain-containing protein</fullName>
    </recommendedName>
</protein>
<dbReference type="EMBL" id="RSCD01000010">
    <property type="protein sequence ID" value="RSH90555.1"/>
    <property type="molecule type" value="Genomic_DNA"/>
</dbReference>
<dbReference type="GO" id="GO:0008270">
    <property type="term" value="F:zinc ion binding"/>
    <property type="evidence" value="ECO:0007669"/>
    <property type="project" value="UniProtKB-KW"/>
</dbReference>
<comment type="caution">
    <text evidence="10">The sequence shown here is derived from an EMBL/GenBank/DDBJ whole genome shotgun (WGS) entry which is preliminary data.</text>
</comment>
<dbReference type="InterPro" id="IPR007219">
    <property type="entry name" value="XnlR_reg_dom"/>
</dbReference>
<feature type="region of interest" description="Disordered" evidence="8">
    <location>
        <begin position="1"/>
        <end position="34"/>
    </location>
</feature>
<accession>A0A427YHD3</accession>
<dbReference type="GO" id="GO:0006351">
    <property type="term" value="P:DNA-templated transcription"/>
    <property type="evidence" value="ECO:0007669"/>
    <property type="project" value="InterPro"/>
</dbReference>
<dbReference type="GO" id="GO:0000785">
    <property type="term" value="C:chromatin"/>
    <property type="evidence" value="ECO:0007669"/>
    <property type="project" value="TreeGrafter"/>
</dbReference>
<reference evidence="10 11" key="1">
    <citation type="submission" date="2018-11" db="EMBL/GenBank/DDBJ databases">
        <title>Genome sequence of Saitozyma podzolica DSM 27192.</title>
        <authorList>
            <person name="Aliyu H."/>
            <person name="Gorte O."/>
            <person name="Ochsenreither K."/>
        </authorList>
    </citation>
    <scope>NUCLEOTIDE SEQUENCE [LARGE SCALE GENOMIC DNA]</scope>
    <source>
        <strain evidence="10 11">DSM 27192</strain>
    </source>
</reference>
<feature type="domain" description="C2H2-type" evidence="9">
    <location>
        <begin position="37"/>
        <end position="66"/>
    </location>
</feature>
<dbReference type="STRING" id="1890683.A0A427YHD3"/>
<feature type="compositionally biased region" description="Low complexity" evidence="8">
    <location>
        <begin position="1374"/>
        <end position="1493"/>
    </location>
</feature>
<evidence type="ECO:0000256" key="1">
    <source>
        <dbReference type="ARBA" id="ARBA00004123"/>
    </source>
</evidence>
<dbReference type="GO" id="GO:0000978">
    <property type="term" value="F:RNA polymerase II cis-regulatory region sequence-specific DNA binding"/>
    <property type="evidence" value="ECO:0007669"/>
    <property type="project" value="InterPro"/>
</dbReference>
<feature type="compositionally biased region" description="Basic and acidic residues" evidence="8">
    <location>
        <begin position="24"/>
        <end position="34"/>
    </location>
</feature>
<gene>
    <name evidence="10" type="ORF">EHS25_001160</name>
</gene>
<comment type="subcellular location">
    <subcellularLocation>
        <location evidence="1">Nucleus</location>
    </subcellularLocation>
</comment>
<keyword evidence="5" id="KW-0862">Zinc</keyword>
<organism evidence="10 11">
    <name type="scientific">Saitozyma podzolica</name>
    <dbReference type="NCBI Taxonomy" id="1890683"/>
    <lineage>
        <taxon>Eukaryota</taxon>
        <taxon>Fungi</taxon>
        <taxon>Dikarya</taxon>
        <taxon>Basidiomycota</taxon>
        <taxon>Agaricomycotina</taxon>
        <taxon>Tremellomycetes</taxon>
        <taxon>Tremellales</taxon>
        <taxon>Trimorphomycetaceae</taxon>
        <taxon>Saitozyma</taxon>
    </lineage>
</organism>
<feature type="region of interest" description="Disordered" evidence="8">
    <location>
        <begin position="1109"/>
        <end position="1146"/>
    </location>
</feature>
<evidence type="ECO:0000259" key="9">
    <source>
        <dbReference type="PROSITE" id="PS50157"/>
    </source>
</evidence>
<feature type="compositionally biased region" description="Acidic residues" evidence="8">
    <location>
        <begin position="2023"/>
        <end position="2033"/>
    </location>
</feature>
<keyword evidence="6" id="KW-0539">Nucleus</keyword>
<evidence type="ECO:0000256" key="2">
    <source>
        <dbReference type="ARBA" id="ARBA00022723"/>
    </source>
</evidence>